<evidence type="ECO:0000256" key="1">
    <source>
        <dbReference type="SAM" id="MobiDB-lite"/>
    </source>
</evidence>
<dbReference type="EMBL" id="CAKOFQ010007767">
    <property type="protein sequence ID" value="CAH2007781.1"/>
    <property type="molecule type" value="Genomic_DNA"/>
</dbReference>
<organism evidence="3 4">
    <name type="scientific">Acanthoscelides obtectus</name>
    <name type="common">Bean weevil</name>
    <name type="synonym">Bruchus obtectus</name>
    <dbReference type="NCBI Taxonomy" id="200917"/>
    <lineage>
        <taxon>Eukaryota</taxon>
        <taxon>Metazoa</taxon>
        <taxon>Ecdysozoa</taxon>
        <taxon>Arthropoda</taxon>
        <taxon>Hexapoda</taxon>
        <taxon>Insecta</taxon>
        <taxon>Pterygota</taxon>
        <taxon>Neoptera</taxon>
        <taxon>Endopterygota</taxon>
        <taxon>Coleoptera</taxon>
        <taxon>Polyphaga</taxon>
        <taxon>Cucujiformia</taxon>
        <taxon>Chrysomeloidea</taxon>
        <taxon>Chrysomelidae</taxon>
        <taxon>Bruchinae</taxon>
        <taxon>Bruchini</taxon>
        <taxon>Acanthoscelides</taxon>
    </lineage>
</organism>
<dbReference type="AlphaFoldDB" id="A0A9P0M788"/>
<proteinExistence type="predicted"/>
<accession>A0A9P0M788</accession>
<evidence type="ECO:0000259" key="2">
    <source>
        <dbReference type="Pfam" id="PF03184"/>
    </source>
</evidence>
<gene>
    <name evidence="3" type="ORF">ACAOBT_LOCUS29841</name>
</gene>
<dbReference type="Pfam" id="PF03184">
    <property type="entry name" value="DDE_1"/>
    <property type="match status" value="1"/>
</dbReference>
<name>A0A9P0M788_ACAOB</name>
<keyword evidence="4" id="KW-1185">Reference proteome</keyword>
<comment type="caution">
    <text evidence="3">The sequence shown here is derived from an EMBL/GenBank/DDBJ whole genome shotgun (WGS) entry which is preliminary data.</text>
</comment>
<feature type="domain" description="DDE-1" evidence="2">
    <location>
        <begin position="1"/>
        <end position="87"/>
    </location>
</feature>
<evidence type="ECO:0000313" key="3">
    <source>
        <dbReference type="EMBL" id="CAH2007781.1"/>
    </source>
</evidence>
<feature type="region of interest" description="Disordered" evidence="1">
    <location>
        <begin position="176"/>
        <end position="206"/>
    </location>
</feature>
<sequence>MTTEIFVKWLQHFQSFVKASHNDKILLIVDGHASYKSFEALNFAKENGIEIVCLTPHCTHPMQPLNVCFYGPLKTYFNQQISVWLRNHPGRVVAALQIGYLFNQAYGKTASVQNACNGFKNTGLWPVNPDIFPDHFFEPAETTNMPIASTAHNSDSIQDQNLPSLPIEPEAGEIMAQEQNKAPESSSKPSTSSCKPSTSSDSSDAIAVTNDIHNTLTGLLDISQPSFASTSSSAVPVNVISPVSSGKFVSGQGKQKPKK</sequence>
<dbReference type="Proteomes" id="UP001152888">
    <property type="component" value="Unassembled WGS sequence"/>
</dbReference>
<protein>
    <recommendedName>
        <fullName evidence="2">DDE-1 domain-containing protein</fullName>
    </recommendedName>
</protein>
<dbReference type="InterPro" id="IPR004875">
    <property type="entry name" value="DDE_SF_endonuclease_dom"/>
</dbReference>
<dbReference type="OrthoDB" id="6750460at2759"/>
<evidence type="ECO:0000313" key="4">
    <source>
        <dbReference type="Proteomes" id="UP001152888"/>
    </source>
</evidence>
<feature type="compositionally biased region" description="Low complexity" evidence="1">
    <location>
        <begin position="185"/>
        <end position="204"/>
    </location>
</feature>
<reference evidence="3" key="1">
    <citation type="submission" date="2022-03" db="EMBL/GenBank/DDBJ databases">
        <authorList>
            <person name="Sayadi A."/>
        </authorList>
    </citation>
    <scope>NUCLEOTIDE SEQUENCE</scope>
</reference>
<dbReference type="GO" id="GO:0003676">
    <property type="term" value="F:nucleic acid binding"/>
    <property type="evidence" value="ECO:0007669"/>
    <property type="project" value="InterPro"/>
</dbReference>